<dbReference type="GO" id="GO:0016301">
    <property type="term" value="F:kinase activity"/>
    <property type="evidence" value="ECO:0007669"/>
    <property type="project" value="UniProtKB-KW"/>
</dbReference>
<dbReference type="Gene3D" id="3.40.50.10330">
    <property type="entry name" value="Probable inorganic polyphosphate/atp-NAD kinase, domain 1"/>
    <property type="match status" value="1"/>
</dbReference>
<comment type="caution">
    <text evidence="6">The sequence shown here is derived from an EMBL/GenBank/DDBJ whole genome shotgun (WGS) entry which is preliminary data.</text>
</comment>
<dbReference type="Gene3D" id="2.60.200.40">
    <property type="match status" value="1"/>
</dbReference>
<dbReference type="InterPro" id="IPR001206">
    <property type="entry name" value="Diacylglycerol_kinase_cat_dom"/>
</dbReference>
<proteinExistence type="predicted"/>
<dbReference type="Pfam" id="PF19279">
    <property type="entry name" value="YegS_C"/>
    <property type="match status" value="1"/>
</dbReference>
<accession>A0A367ZQC4</accession>
<evidence type="ECO:0000259" key="5">
    <source>
        <dbReference type="PROSITE" id="PS50146"/>
    </source>
</evidence>
<evidence type="ECO:0000313" key="6">
    <source>
        <dbReference type="EMBL" id="RCK80328.1"/>
    </source>
</evidence>
<evidence type="ECO:0000256" key="1">
    <source>
        <dbReference type="ARBA" id="ARBA00022679"/>
    </source>
</evidence>
<dbReference type="InterPro" id="IPR016064">
    <property type="entry name" value="NAD/diacylglycerol_kinase_sf"/>
</dbReference>
<keyword evidence="4" id="KW-0067">ATP-binding</keyword>
<dbReference type="InterPro" id="IPR050187">
    <property type="entry name" value="Lipid_Phosphate_FormReg"/>
</dbReference>
<dbReference type="AlphaFoldDB" id="A0A367ZQC4"/>
<evidence type="ECO:0000256" key="3">
    <source>
        <dbReference type="ARBA" id="ARBA00022777"/>
    </source>
</evidence>
<evidence type="ECO:0000256" key="4">
    <source>
        <dbReference type="ARBA" id="ARBA00022840"/>
    </source>
</evidence>
<dbReference type="GO" id="GO:0005524">
    <property type="term" value="F:ATP binding"/>
    <property type="evidence" value="ECO:0007669"/>
    <property type="project" value="UniProtKB-KW"/>
</dbReference>
<name>A0A367ZQC4_9BACT</name>
<dbReference type="SUPFAM" id="SSF111331">
    <property type="entry name" value="NAD kinase/diacylglycerol kinase-like"/>
    <property type="match status" value="1"/>
</dbReference>
<protein>
    <submittedName>
        <fullName evidence="6">Transcription regulator [contains diacylglycerol kinase catalytic domain]</fullName>
    </submittedName>
</protein>
<dbReference type="PROSITE" id="PS50146">
    <property type="entry name" value="DAGK"/>
    <property type="match status" value="1"/>
</dbReference>
<dbReference type="InterPro" id="IPR017438">
    <property type="entry name" value="ATP-NAD_kinase_N"/>
</dbReference>
<feature type="domain" description="DAGKc" evidence="5">
    <location>
        <begin position="1"/>
        <end position="136"/>
    </location>
</feature>
<gene>
    <name evidence="6" type="ORF">OZSIB_3510</name>
</gene>
<sequence>MFLILNPSARSFRAGEVWPALFAGLRRRQVDFDVALTTADGDPAELVHGAVAQGARTIVAVGGDGTINDALNGLFPLVPPFSAPVASTATFGVLYTGTSPDFCRHHRIPLDLEAALDLLCSGRHRRVDVCRITCRAGPAGPAVTRVFGCCANFGLGAAVARLANSGLRRRFGDGLGTLLALMRSVLKTTACQAPLAPSASPVTPHQRPPAALPTLRVRLDGRDLVFPRLGNLFVGKSPLVASGIRLAVDLAPDDGQMYVLPVAGVSRARLFALLPRAYTGGLARRFPPLYGRRLEIMPCPEAPEVEYDGDPRGFLPAAIEVLPRALDLIAPSP</sequence>
<keyword evidence="1" id="KW-0808">Transferase</keyword>
<evidence type="ECO:0000256" key="2">
    <source>
        <dbReference type="ARBA" id="ARBA00022741"/>
    </source>
</evidence>
<evidence type="ECO:0000313" key="7">
    <source>
        <dbReference type="Proteomes" id="UP000252355"/>
    </source>
</evidence>
<organism evidence="6 7">
    <name type="scientific">Candidatus Ozemobacter sibiricus</name>
    <dbReference type="NCBI Taxonomy" id="2268124"/>
    <lineage>
        <taxon>Bacteria</taxon>
        <taxon>Candidatus Ozemobacteria</taxon>
        <taxon>Candidatus Ozemobacterales</taxon>
        <taxon>Candidatus Ozemobacteraceae</taxon>
        <taxon>Candidatus Ozemobacter</taxon>
    </lineage>
</organism>
<dbReference type="Proteomes" id="UP000252355">
    <property type="component" value="Unassembled WGS sequence"/>
</dbReference>
<dbReference type="PANTHER" id="PTHR12358:SF54">
    <property type="entry name" value="SPHINGOSINE KINASE RELATED PROTEIN"/>
    <property type="match status" value="1"/>
</dbReference>
<keyword evidence="3 6" id="KW-0418">Kinase</keyword>
<dbReference type="InterPro" id="IPR045540">
    <property type="entry name" value="YegS/DAGK_C"/>
</dbReference>
<dbReference type="EMBL" id="QOQW01000007">
    <property type="protein sequence ID" value="RCK80328.1"/>
    <property type="molecule type" value="Genomic_DNA"/>
</dbReference>
<keyword evidence="2" id="KW-0547">Nucleotide-binding</keyword>
<dbReference type="PANTHER" id="PTHR12358">
    <property type="entry name" value="SPHINGOSINE KINASE"/>
    <property type="match status" value="1"/>
</dbReference>
<dbReference type="Pfam" id="PF00781">
    <property type="entry name" value="DAGK_cat"/>
    <property type="match status" value="1"/>
</dbReference>
<reference evidence="6 7" key="1">
    <citation type="submission" date="2018-05" db="EMBL/GenBank/DDBJ databases">
        <title>A metagenomic window into the 2 km-deep terrestrial subsurface aquifer revealed taxonomically and functionally diverse microbial community comprising novel uncultured bacterial lineages.</title>
        <authorList>
            <person name="Kadnikov V.V."/>
            <person name="Mardanov A.V."/>
            <person name="Beletsky A.V."/>
            <person name="Banks D."/>
            <person name="Pimenov N.V."/>
            <person name="Frank Y.A."/>
            <person name="Karnachuk O.V."/>
            <person name="Ravin N.V."/>
        </authorList>
    </citation>
    <scope>NUCLEOTIDE SEQUENCE [LARGE SCALE GENOMIC DNA]</scope>
    <source>
        <strain evidence="6">BY5</strain>
    </source>
</reference>